<keyword evidence="4 10" id="KW-0256">Endoplasmic reticulum</keyword>
<feature type="region of interest" description="Disordered" evidence="11">
    <location>
        <begin position="1371"/>
        <end position="1485"/>
    </location>
</feature>
<feature type="compositionally biased region" description="Low complexity" evidence="11">
    <location>
        <begin position="607"/>
        <end position="632"/>
    </location>
</feature>
<evidence type="ECO:0000256" key="9">
    <source>
        <dbReference type="ARBA" id="ARBA00024687"/>
    </source>
</evidence>
<dbReference type="GO" id="GO:0070973">
    <property type="term" value="P:protein localization to endoplasmic reticulum exit site"/>
    <property type="evidence" value="ECO:0007669"/>
    <property type="project" value="TreeGrafter"/>
</dbReference>
<dbReference type="GO" id="GO:0005789">
    <property type="term" value="C:endoplasmic reticulum membrane"/>
    <property type="evidence" value="ECO:0007669"/>
    <property type="project" value="UniProtKB-SubCell"/>
</dbReference>
<feature type="compositionally biased region" description="Low complexity" evidence="11">
    <location>
        <begin position="1510"/>
        <end position="1521"/>
    </location>
</feature>
<comment type="subcellular location">
    <subcellularLocation>
        <location evidence="1">Endoplasmic reticulum membrane</location>
        <topology evidence="1">Peripheral membrane protein</topology>
        <orientation evidence="1">Cytoplasmic side</orientation>
    </subcellularLocation>
</comment>
<name>A0A0U1LT30_TALIS</name>
<proteinExistence type="inferred from homology"/>
<evidence type="ECO:0000256" key="4">
    <source>
        <dbReference type="ARBA" id="ARBA00022824"/>
    </source>
</evidence>
<evidence type="ECO:0000259" key="13">
    <source>
        <dbReference type="Pfam" id="PF12932"/>
    </source>
</evidence>
<dbReference type="Proteomes" id="UP000054383">
    <property type="component" value="Unassembled WGS sequence"/>
</dbReference>
<keyword evidence="6 10" id="KW-0653">Protein transport</keyword>
<comment type="function">
    <text evidence="9 10">Involved in the initiation of assembly of the COPII coat required for the formation of transport vesicles from the endoplasmic reticulum (ER) and the selection of cargo molecules. Also involved in autophagy.</text>
</comment>
<dbReference type="Gene3D" id="1.25.40.1030">
    <property type="match status" value="1"/>
</dbReference>
<sequence length="1792" mass="191309">MADTMPPPADNTTPTPGSNASWNPALRPEDSSDFPSKQSPSQNEEELFSDEQNENDGAGQDFSSLLQQNDAKPSEPEQLATVPQPSTVVEAPESRNEAKPQELSWGEDAEVSWDVSSPQDPFNREDIVGRTNSFPPVKDNTEPGGSDSAINQVENGAEAGIQPQNTTFPESLTDANQVNIDSWDTNAADDESGFFDQLKTQTKPIYDLPPEAESRFEEGVPLVSESNLDSQSEPTAEPTTKTDQHLENLFEADDEGEDDDGFFKSTAPETANHEKPTITRKSTQEVIGTLSSGGIDSPIEPPSADAKLGDTVINEEEEDLAARWEAELDDDDDLLLEDDSSKQTSEIQEVHTSVPSSTAAPAVEQRPQTAPYQAGVPTNPYAPHQPSSSELLQGMPNQYAPTSSLPATPFATPYATPFAPPHAQIQPQAKAHSFAAQSREGYQSPYDLPETLSRPRRPASRKVAPPPTNGVHNPVPPPRSSSIPAPAPPPPAMASSLPNLNSRPPPSNEAGTTKNFFEELPAPPPRTRPGSRGGRYTPQPAPALNAPAQSMAPPPVPSVPSAEPVSDNIYQAQLQPPERMDPYSNLTVPSASIGPGAGPRYSPKPPGGATAGKPSVSPRYSPAPPSSQASLAGRPRYASQPANLPFQPRTSSPLAHHEKTAYGAQQTYERPSTSPGPTSQPNPVLQPDSQQLPSVSAQLAHSTPYSMSDPNTSQPYSPPKNPYAHVSTVSEPSQRPSTESPYLPGGGAYQPTISSPPNDIQFAPPRRSQTQSPGKQSSGPALTQTAIEAYPRPASVHAPSSPTKTINPYTVTQVVPSSRQNPDLPFVEPSDGQELDPLQRWRGAPIFKFGFGGVVSSCFPQHIPRYSAGQMTPMIKPAPGEPRIRQFKDIVPVDGDIVRYPGPLKTKSKKKDVVAWLSSRIAALENEGVPLSLQAEPDGFKRHEEKVVLWKLCRVLVENDGSLDKSADIQKSIQNIISPGLEVSSSNVPYDAGAGSGIYHQNSTSVQAEAVDSDLLQSIKKDLLVGDREKAVWKAVDSRLWGHAMIMSTALDKTLWKQVVQEFVKREVRSAGENTESLAALYAVLSGNLEESVDELVPPSARLGLQMFNKGGQGSTRNALDGLDRWRETLGLLLNNRSAEDHRALLSMGQLLASYHRTEASHICYLFARAFSQNGIFGGFDDAQTNVVLLGTDHRIYPTTFFRDEDAIALTEVYEFATCTLAGNQAAALPYLQPFKLHHAYTLAEQGSRNDAQLYCDAIGTMIKSNTKPSPYFHQRLFAEIDELANRLRQAPSDGSSSWMSKPSMEKVSGSMWAKFSSFVAGDESDGASNASAMDADVGPFAKIAGTPTVSRSPSVSDLYGSYPVPQGVSNTASRYAPGNQYAPGSSPEQNRGRSSMDSQRSPSLGGNLPQRRGSQEPATPVESSSHIPGQPNFYGSPSSYPYHSTPPQSSYMPLAPVDENPPSQPQQPFPIAAQQSALTSGLQAASATFGQPIDELKTAASEVPHYGGYEPPAASSYEPPSYQPDLSVTADIPEDEAEEEKKPKKKSYFDDDEDDDLAARASSIKNAEKARRDKEADDAFRKAAEADAQKPAAAKKGWFGGWWGGKKEGDSSGGGPIRAKLGEENSFYYDPELKKWVNKKDPSSATATARATPPPPKGPMPQSRSASAGSASSVPPMLQRPPSMSELGTSMDSRPSTGGGVPPLAGSPGFGGGSLGVPVPGGTNGFPRAASTGPAPTPPGSSSGLAPPPRPSTSLSTASSIDDLLGAPQARKGGTLKSKKKGRGYVDVMAK</sequence>
<feature type="compositionally biased region" description="Polar residues" evidence="11">
    <location>
        <begin position="224"/>
        <end position="239"/>
    </location>
</feature>
<protein>
    <recommendedName>
        <fullName evidence="10">Protein transport protein sec16</fullName>
    </recommendedName>
</protein>
<feature type="compositionally biased region" description="Low complexity" evidence="11">
    <location>
        <begin position="1717"/>
        <end position="1746"/>
    </location>
</feature>
<dbReference type="OrthoDB" id="8918678at2759"/>
<feature type="compositionally biased region" description="Acidic residues" evidence="11">
    <location>
        <begin position="43"/>
        <end position="54"/>
    </location>
</feature>
<dbReference type="EMBL" id="CVMT01000002">
    <property type="protein sequence ID" value="CRG86272.1"/>
    <property type="molecule type" value="Genomic_DNA"/>
</dbReference>
<evidence type="ECO:0000313" key="16">
    <source>
        <dbReference type="Proteomes" id="UP000054383"/>
    </source>
</evidence>
<feature type="compositionally biased region" description="Basic and acidic residues" evidence="11">
    <location>
        <begin position="1567"/>
        <end position="1589"/>
    </location>
</feature>
<dbReference type="Pfam" id="PF12931">
    <property type="entry name" value="TPR_Sec16"/>
    <property type="match status" value="1"/>
</dbReference>
<feature type="compositionally biased region" description="Acidic residues" evidence="11">
    <location>
        <begin position="327"/>
        <end position="338"/>
    </location>
</feature>
<feature type="compositionally biased region" description="Low complexity" evidence="11">
    <location>
        <begin position="406"/>
        <end position="417"/>
    </location>
</feature>
<feature type="compositionally biased region" description="Polar residues" evidence="11">
    <location>
        <begin position="663"/>
        <end position="715"/>
    </location>
</feature>
<evidence type="ECO:0000256" key="6">
    <source>
        <dbReference type="ARBA" id="ARBA00022927"/>
    </source>
</evidence>
<feature type="domain" description="Sec16 N-terminal" evidence="14">
    <location>
        <begin position="184"/>
        <end position="292"/>
    </location>
</feature>
<dbReference type="PANTHER" id="PTHR13402:SF6">
    <property type="entry name" value="SECRETORY 16, ISOFORM I"/>
    <property type="match status" value="1"/>
</dbReference>
<dbReference type="STRING" id="28573.A0A0U1LT30"/>
<feature type="region of interest" description="Disordered" evidence="11">
    <location>
        <begin position="1"/>
        <end position="151"/>
    </location>
</feature>
<dbReference type="InterPro" id="IPR024340">
    <property type="entry name" value="Sec16_CCD"/>
</dbReference>
<feature type="region of interest" description="Disordered" evidence="11">
    <location>
        <begin position="212"/>
        <end position="782"/>
    </location>
</feature>
<feature type="domain" description="Sec16 Sec23-binding" evidence="12">
    <location>
        <begin position="1019"/>
        <end position="1323"/>
    </location>
</feature>
<feature type="compositionally biased region" description="Polar residues" evidence="11">
    <location>
        <begin position="385"/>
        <end position="405"/>
    </location>
</feature>
<dbReference type="FunFam" id="1.25.40.1030:FF:000008">
    <property type="entry name" value="Protein transport protein sec16"/>
    <property type="match status" value="1"/>
</dbReference>
<evidence type="ECO:0000256" key="1">
    <source>
        <dbReference type="ARBA" id="ARBA00004397"/>
    </source>
</evidence>
<feature type="compositionally biased region" description="Low complexity" evidence="11">
    <location>
        <begin position="1435"/>
        <end position="1452"/>
    </location>
</feature>
<feature type="compositionally biased region" description="Polar residues" evidence="11">
    <location>
        <begin position="727"/>
        <end position="740"/>
    </location>
</feature>
<dbReference type="OMA" id="YKSPYDL"/>
<comment type="similarity">
    <text evidence="2 10">Belongs to the SEC16 family.</text>
</comment>
<evidence type="ECO:0000256" key="3">
    <source>
        <dbReference type="ARBA" id="ARBA00022448"/>
    </source>
</evidence>
<dbReference type="Pfam" id="PF12935">
    <property type="entry name" value="Sec16_N"/>
    <property type="match status" value="2"/>
</dbReference>
<feature type="compositionally biased region" description="Polar residues" evidence="11">
    <location>
        <begin position="767"/>
        <end position="782"/>
    </location>
</feature>
<evidence type="ECO:0000259" key="12">
    <source>
        <dbReference type="Pfam" id="PF12931"/>
    </source>
</evidence>
<keyword evidence="7 10" id="KW-0072">Autophagy</keyword>
<evidence type="ECO:0000256" key="11">
    <source>
        <dbReference type="SAM" id="MobiDB-lite"/>
    </source>
</evidence>
<keyword evidence="8 10" id="KW-0472">Membrane</keyword>
<reference evidence="15 16" key="1">
    <citation type="submission" date="2015-04" db="EMBL/GenBank/DDBJ databases">
        <authorList>
            <person name="Syromyatnikov M.Y."/>
            <person name="Popov V.N."/>
        </authorList>
    </citation>
    <scope>NUCLEOTIDE SEQUENCE [LARGE SCALE GENOMIC DNA]</scope>
    <source>
        <strain evidence="15">WF-38-12</strain>
    </source>
</reference>
<dbReference type="GO" id="GO:0006914">
    <property type="term" value="P:autophagy"/>
    <property type="evidence" value="ECO:0007669"/>
    <property type="project" value="UniProtKB-KW"/>
</dbReference>
<evidence type="ECO:0000256" key="7">
    <source>
        <dbReference type="ARBA" id="ARBA00023006"/>
    </source>
</evidence>
<feature type="compositionally biased region" description="Acidic residues" evidence="11">
    <location>
        <begin position="250"/>
        <end position="260"/>
    </location>
</feature>
<feature type="compositionally biased region" description="Polar residues" evidence="11">
    <location>
        <begin position="33"/>
        <end position="42"/>
    </location>
</feature>
<dbReference type="GO" id="GO:0015031">
    <property type="term" value="P:protein transport"/>
    <property type="evidence" value="ECO:0007669"/>
    <property type="project" value="UniProtKB-KW"/>
</dbReference>
<evidence type="ECO:0000256" key="2">
    <source>
        <dbReference type="ARBA" id="ARBA00005927"/>
    </source>
</evidence>
<accession>A0A0U1LT30</accession>
<feature type="compositionally biased region" description="Low complexity" evidence="11">
    <location>
        <begin position="493"/>
        <end position="502"/>
    </location>
</feature>
<feature type="compositionally biased region" description="Polar residues" evidence="11">
    <location>
        <begin position="10"/>
        <end position="22"/>
    </location>
</feature>
<evidence type="ECO:0000259" key="14">
    <source>
        <dbReference type="Pfam" id="PF12935"/>
    </source>
</evidence>
<evidence type="ECO:0000256" key="8">
    <source>
        <dbReference type="ARBA" id="ARBA00023136"/>
    </source>
</evidence>
<gene>
    <name evidence="15" type="ORF">PISL3812_03275</name>
</gene>
<dbReference type="GO" id="GO:0007030">
    <property type="term" value="P:Golgi organization"/>
    <property type="evidence" value="ECO:0007669"/>
    <property type="project" value="TreeGrafter"/>
</dbReference>
<feature type="domain" description="Sec16 N-terminal" evidence="14">
    <location>
        <begin position="305"/>
        <end position="383"/>
    </location>
</feature>
<evidence type="ECO:0000313" key="15">
    <source>
        <dbReference type="EMBL" id="CRG86272.1"/>
    </source>
</evidence>
<feature type="compositionally biased region" description="Polar residues" evidence="11">
    <location>
        <begin position="61"/>
        <end position="71"/>
    </location>
</feature>
<keyword evidence="16" id="KW-1185">Reference proteome</keyword>
<feature type="compositionally biased region" description="Low complexity" evidence="11">
    <location>
        <begin position="1661"/>
        <end position="1674"/>
    </location>
</feature>
<evidence type="ECO:0000256" key="10">
    <source>
        <dbReference type="RuleBase" id="RU364101"/>
    </source>
</evidence>
<feature type="region of interest" description="Disordered" evidence="11">
    <location>
        <begin position="1502"/>
        <end position="1622"/>
    </location>
</feature>
<dbReference type="CDD" id="cd09233">
    <property type="entry name" value="ACE1-Sec16-like"/>
    <property type="match status" value="1"/>
</dbReference>
<feature type="compositionally biased region" description="Pro residues" evidence="11">
    <location>
        <begin position="464"/>
        <end position="492"/>
    </location>
</feature>
<feature type="compositionally biased region" description="Polar residues" evidence="11">
    <location>
        <begin position="342"/>
        <end position="359"/>
    </location>
</feature>
<dbReference type="InterPro" id="IPR024298">
    <property type="entry name" value="Sec16_Sec23-bd"/>
</dbReference>
<dbReference type="GO" id="GO:0070971">
    <property type="term" value="C:endoplasmic reticulum exit site"/>
    <property type="evidence" value="ECO:0007669"/>
    <property type="project" value="TreeGrafter"/>
</dbReference>
<evidence type="ECO:0000256" key="5">
    <source>
        <dbReference type="ARBA" id="ARBA00022892"/>
    </source>
</evidence>
<keyword evidence="5 10" id="KW-0931">ER-Golgi transport</keyword>
<feature type="compositionally biased region" description="Polar residues" evidence="11">
    <location>
        <begin position="279"/>
        <end position="294"/>
    </location>
</feature>
<feature type="compositionally biased region" description="Low complexity" evidence="11">
    <location>
        <begin position="528"/>
        <end position="551"/>
    </location>
</feature>
<feature type="domain" description="Sec16 central conserved" evidence="13">
    <location>
        <begin position="844"/>
        <end position="961"/>
    </location>
</feature>
<organism evidence="15 16">
    <name type="scientific">Talaromyces islandicus</name>
    <name type="common">Penicillium islandicum</name>
    <dbReference type="NCBI Taxonomy" id="28573"/>
    <lineage>
        <taxon>Eukaryota</taxon>
        <taxon>Fungi</taxon>
        <taxon>Dikarya</taxon>
        <taxon>Ascomycota</taxon>
        <taxon>Pezizomycotina</taxon>
        <taxon>Eurotiomycetes</taxon>
        <taxon>Eurotiomycetidae</taxon>
        <taxon>Eurotiales</taxon>
        <taxon>Trichocomaceae</taxon>
        <taxon>Talaromyces</taxon>
        <taxon>Talaromyces sect. Islandici</taxon>
    </lineage>
</organism>
<feature type="region of interest" description="Disordered" evidence="11">
    <location>
        <begin position="1636"/>
        <end position="1792"/>
    </location>
</feature>
<dbReference type="PANTHER" id="PTHR13402">
    <property type="entry name" value="RGPR-RELATED"/>
    <property type="match status" value="1"/>
</dbReference>
<feature type="compositionally biased region" description="Polar residues" evidence="11">
    <location>
        <begin position="1687"/>
        <end position="1697"/>
    </location>
</feature>
<dbReference type="Pfam" id="PF12932">
    <property type="entry name" value="Sec16"/>
    <property type="match status" value="1"/>
</dbReference>
<dbReference type="GO" id="GO:0016192">
    <property type="term" value="P:vesicle-mediated transport"/>
    <property type="evidence" value="ECO:0007669"/>
    <property type="project" value="UniProtKB-KW"/>
</dbReference>
<feature type="compositionally biased region" description="Polar residues" evidence="11">
    <location>
        <begin position="1383"/>
        <end position="1405"/>
    </location>
</feature>
<keyword evidence="3 10" id="KW-0813">Transport</keyword>
<dbReference type="GO" id="GO:0012507">
    <property type="term" value="C:ER to Golgi transport vesicle membrane"/>
    <property type="evidence" value="ECO:0007669"/>
    <property type="project" value="TreeGrafter"/>
</dbReference>
<dbReference type="InterPro" id="IPR024468">
    <property type="entry name" value="Sec16_N"/>
</dbReference>